<evidence type="ECO:0000313" key="14">
    <source>
        <dbReference type="Proteomes" id="UP000250790"/>
    </source>
</evidence>
<evidence type="ECO:0000256" key="1">
    <source>
        <dbReference type="ARBA" id="ARBA00002324"/>
    </source>
</evidence>
<gene>
    <name evidence="11" type="primary">nadD</name>
    <name evidence="13" type="ORF">B9Z37_11865</name>
</gene>
<dbReference type="HAMAP" id="MF_00244">
    <property type="entry name" value="NaMN_adenylyltr"/>
    <property type="match status" value="1"/>
</dbReference>
<dbReference type="NCBIfam" id="TIGR00482">
    <property type="entry name" value="nicotinate (nicotinamide) nucleotide adenylyltransferase"/>
    <property type="match status" value="1"/>
</dbReference>
<dbReference type="EC" id="2.7.7.18" evidence="11"/>
<comment type="catalytic activity">
    <reaction evidence="10 11">
        <text>nicotinate beta-D-ribonucleotide + ATP + H(+) = deamido-NAD(+) + diphosphate</text>
        <dbReference type="Rhea" id="RHEA:22860"/>
        <dbReference type="ChEBI" id="CHEBI:15378"/>
        <dbReference type="ChEBI" id="CHEBI:30616"/>
        <dbReference type="ChEBI" id="CHEBI:33019"/>
        <dbReference type="ChEBI" id="CHEBI:57502"/>
        <dbReference type="ChEBI" id="CHEBI:58437"/>
        <dbReference type="EC" id="2.7.7.18"/>
    </reaction>
</comment>
<dbReference type="InterPro" id="IPR014729">
    <property type="entry name" value="Rossmann-like_a/b/a_fold"/>
</dbReference>
<dbReference type="EMBL" id="NESN01000004">
    <property type="protein sequence ID" value="PUE52974.1"/>
    <property type="molecule type" value="Genomic_DNA"/>
</dbReference>
<dbReference type="PANTHER" id="PTHR39321">
    <property type="entry name" value="NICOTINATE-NUCLEOTIDE ADENYLYLTRANSFERASE-RELATED"/>
    <property type="match status" value="1"/>
</dbReference>
<comment type="function">
    <text evidence="1 11">Catalyzes the reversible adenylation of nicotinate mononucleotide (NaMN) to nicotinic acid adenine dinucleotide (NaAD).</text>
</comment>
<name>A0A315EAE8_9BURK</name>
<dbReference type="SUPFAM" id="SSF52374">
    <property type="entry name" value="Nucleotidylyl transferase"/>
    <property type="match status" value="1"/>
</dbReference>
<evidence type="ECO:0000256" key="11">
    <source>
        <dbReference type="HAMAP-Rule" id="MF_00244"/>
    </source>
</evidence>
<comment type="pathway">
    <text evidence="2 11">Cofactor biosynthesis; NAD(+) biosynthesis; deamido-NAD(+) from nicotinate D-ribonucleotide: step 1/1.</text>
</comment>
<dbReference type="Proteomes" id="UP000250790">
    <property type="component" value="Unassembled WGS sequence"/>
</dbReference>
<keyword evidence="6 11" id="KW-0548">Nucleotidyltransferase</keyword>
<keyword evidence="5 11" id="KW-0808">Transferase</keyword>
<reference evidence="13 14" key="1">
    <citation type="submission" date="2017-04" db="EMBL/GenBank/DDBJ databases">
        <title>Unexpected and diverse lifestyles within the genus Limnohabitans.</title>
        <authorList>
            <person name="Kasalicky V."/>
            <person name="Mehrshad M."/>
            <person name="Andrei S.-A."/>
            <person name="Salcher M."/>
            <person name="Kratochvilova H."/>
            <person name="Simek K."/>
            <person name="Ghai R."/>
        </authorList>
    </citation>
    <scope>NUCLEOTIDE SEQUENCE [LARGE SCALE GENOMIC DNA]</scope>
    <source>
        <strain evidence="13 14">II-B4</strain>
    </source>
</reference>
<dbReference type="Gene3D" id="3.40.50.620">
    <property type="entry name" value="HUPs"/>
    <property type="match status" value="1"/>
</dbReference>
<accession>A0A315EAE8</accession>
<comment type="similarity">
    <text evidence="3 11">Belongs to the NadD family.</text>
</comment>
<evidence type="ECO:0000256" key="9">
    <source>
        <dbReference type="ARBA" id="ARBA00023027"/>
    </source>
</evidence>
<evidence type="ECO:0000256" key="3">
    <source>
        <dbReference type="ARBA" id="ARBA00009014"/>
    </source>
</evidence>
<dbReference type="CDD" id="cd02165">
    <property type="entry name" value="NMNAT"/>
    <property type="match status" value="1"/>
</dbReference>
<dbReference type="Pfam" id="PF01467">
    <property type="entry name" value="CTP_transf_like"/>
    <property type="match status" value="1"/>
</dbReference>
<dbReference type="GO" id="GO:0009435">
    <property type="term" value="P:NAD+ biosynthetic process"/>
    <property type="evidence" value="ECO:0007669"/>
    <property type="project" value="UniProtKB-UniRule"/>
</dbReference>
<protein>
    <recommendedName>
        <fullName evidence="11">Probable nicotinate-nucleotide adenylyltransferase</fullName>
        <ecNumber evidence="11">2.7.7.18</ecNumber>
    </recommendedName>
    <alternativeName>
        <fullName evidence="11">Deamido-NAD(+) diphosphorylase</fullName>
    </alternativeName>
    <alternativeName>
        <fullName evidence="11">Deamido-NAD(+) pyrophosphorylase</fullName>
    </alternativeName>
    <alternativeName>
        <fullName evidence="11">Nicotinate mononucleotide adenylyltransferase</fullName>
        <shortName evidence="11">NaMN adenylyltransferase</shortName>
    </alternativeName>
</protein>
<evidence type="ECO:0000256" key="8">
    <source>
        <dbReference type="ARBA" id="ARBA00022840"/>
    </source>
</evidence>
<evidence type="ECO:0000256" key="6">
    <source>
        <dbReference type="ARBA" id="ARBA00022695"/>
    </source>
</evidence>
<dbReference type="AlphaFoldDB" id="A0A315EAE8"/>
<keyword evidence="4 11" id="KW-0662">Pyridine nucleotide biosynthesis</keyword>
<keyword evidence="8 11" id="KW-0067">ATP-binding</keyword>
<feature type="domain" description="Cytidyltransferase-like" evidence="12">
    <location>
        <begin position="11"/>
        <end position="182"/>
    </location>
</feature>
<evidence type="ECO:0000256" key="10">
    <source>
        <dbReference type="ARBA" id="ARBA00048721"/>
    </source>
</evidence>
<dbReference type="PANTHER" id="PTHR39321:SF3">
    <property type="entry name" value="PHOSPHOPANTETHEINE ADENYLYLTRANSFERASE"/>
    <property type="match status" value="1"/>
</dbReference>
<dbReference type="GO" id="GO:0005524">
    <property type="term" value="F:ATP binding"/>
    <property type="evidence" value="ECO:0007669"/>
    <property type="project" value="UniProtKB-KW"/>
</dbReference>
<dbReference type="UniPathway" id="UPA00253">
    <property type="reaction ID" value="UER00332"/>
</dbReference>
<evidence type="ECO:0000256" key="5">
    <source>
        <dbReference type="ARBA" id="ARBA00022679"/>
    </source>
</evidence>
<evidence type="ECO:0000259" key="12">
    <source>
        <dbReference type="Pfam" id="PF01467"/>
    </source>
</evidence>
<evidence type="ECO:0000256" key="2">
    <source>
        <dbReference type="ARBA" id="ARBA00005019"/>
    </source>
</evidence>
<dbReference type="InterPro" id="IPR004821">
    <property type="entry name" value="Cyt_trans-like"/>
</dbReference>
<dbReference type="InterPro" id="IPR005248">
    <property type="entry name" value="NadD/NMNAT"/>
</dbReference>
<keyword evidence="14" id="KW-1185">Reference proteome</keyword>
<evidence type="ECO:0000256" key="7">
    <source>
        <dbReference type="ARBA" id="ARBA00022741"/>
    </source>
</evidence>
<keyword evidence="9 11" id="KW-0520">NAD</keyword>
<proteinExistence type="inferred from homology"/>
<organism evidence="13 14">
    <name type="scientific">Limnohabitans parvus II-B4</name>
    <dbReference type="NCBI Taxonomy" id="1293052"/>
    <lineage>
        <taxon>Bacteria</taxon>
        <taxon>Pseudomonadati</taxon>
        <taxon>Pseudomonadota</taxon>
        <taxon>Betaproteobacteria</taxon>
        <taxon>Burkholderiales</taxon>
        <taxon>Comamonadaceae</taxon>
        <taxon>Limnohabitans</taxon>
    </lineage>
</organism>
<keyword evidence="7 11" id="KW-0547">Nucleotide-binding</keyword>
<dbReference type="GO" id="GO:0004515">
    <property type="term" value="F:nicotinate-nucleotide adenylyltransferase activity"/>
    <property type="evidence" value="ECO:0007669"/>
    <property type="project" value="UniProtKB-UniRule"/>
</dbReference>
<comment type="caution">
    <text evidence="13">The sequence shown here is derived from an EMBL/GenBank/DDBJ whole genome shotgun (WGS) entry which is preliminary data.</text>
</comment>
<dbReference type="NCBIfam" id="NF000840">
    <property type="entry name" value="PRK00071.1-3"/>
    <property type="match status" value="1"/>
</dbReference>
<evidence type="ECO:0000313" key="13">
    <source>
        <dbReference type="EMBL" id="PUE52974.1"/>
    </source>
</evidence>
<sequence length="211" mass="23683">MNLPIVTRLGVFGGAFDPPHLAHVALVEAAIAQLQLEQVRVLPTGQAWHKTRHLSDAAHRLAMTRMAYQHLPQVVVDEREIRRAGPSYTVDTLHELQAEFPQAQLYLLLGDDQRRSLPSWHQIEEIGRIAIICAAGRDMAVRAWNEESGTSQAVAPLSDTMQARIQTLEMPLMPHSATDIRELLAKEQAISGLVPPAVERYIHEHHLYRPL</sequence>
<evidence type="ECO:0000256" key="4">
    <source>
        <dbReference type="ARBA" id="ARBA00022642"/>
    </source>
</evidence>